<dbReference type="AlphaFoldDB" id="A0A399QZ86"/>
<protein>
    <submittedName>
        <fullName evidence="2">Uncharacterized protein</fullName>
    </submittedName>
</protein>
<dbReference type="Proteomes" id="UP000265431">
    <property type="component" value="Unassembled WGS sequence"/>
</dbReference>
<keyword evidence="1" id="KW-0812">Transmembrane</keyword>
<evidence type="ECO:0000256" key="1">
    <source>
        <dbReference type="SAM" id="Phobius"/>
    </source>
</evidence>
<sequence>MFLAVAPNPHKNGAPTRIAKLAKRGGPVWAIDAEALHRNPELLAPFGRNAPTWIKLADALSVVFVMLAVMGSFMIGWWMFLPGMALSLALGAVARWLAAHVARKAAKQSYEALLRLHSMQLMWLISA</sequence>
<keyword evidence="1" id="KW-1133">Transmembrane helix</keyword>
<keyword evidence="3" id="KW-1185">Reference proteome</keyword>
<evidence type="ECO:0000313" key="2">
    <source>
        <dbReference type="EMBL" id="RIJ24053.1"/>
    </source>
</evidence>
<evidence type="ECO:0000313" key="3">
    <source>
        <dbReference type="Proteomes" id="UP000265431"/>
    </source>
</evidence>
<name>A0A399QZ86_9PROT</name>
<gene>
    <name evidence="2" type="ORF">D1224_07355</name>
</gene>
<dbReference type="EMBL" id="QWGB01000005">
    <property type="protein sequence ID" value="RIJ24053.1"/>
    <property type="molecule type" value="Genomic_DNA"/>
</dbReference>
<organism evidence="2 3">
    <name type="scientific">Henriciella barbarensis</name>
    <dbReference type="NCBI Taxonomy" id="86342"/>
    <lineage>
        <taxon>Bacteria</taxon>
        <taxon>Pseudomonadati</taxon>
        <taxon>Pseudomonadota</taxon>
        <taxon>Alphaproteobacteria</taxon>
        <taxon>Hyphomonadales</taxon>
        <taxon>Hyphomonadaceae</taxon>
        <taxon>Henriciella</taxon>
    </lineage>
</organism>
<comment type="caution">
    <text evidence="2">The sequence shown here is derived from an EMBL/GenBank/DDBJ whole genome shotgun (WGS) entry which is preliminary data.</text>
</comment>
<accession>A0A399QZ86</accession>
<dbReference type="RefSeq" id="WP_119379242.1">
    <property type="nucleotide sequence ID" value="NZ_QWGB01000005.1"/>
</dbReference>
<feature type="transmembrane region" description="Helical" evidence="1">
    <location>
        <begin position="56"/>
        <end position="78"/>
    </location>
</feature>
<proteinExistence type="predicted"/>
<dbReference type="OrthoDB" id="7619204at2"/>
<reference evidence="2 3" key="1">
    <citation type="submission" date="2018-08" db="EMBL/GenBank/DDBJ databases">
        <title>Henriciella mobilis sp. nov., isolated from seawater.</title>
        <authorList>
            <person name="Cheng H."/>
            <person name="Wu Y.-H."/>
            <person name="Xu X.-W."/>
            <person name="Guo L.-L."/>
        </authorList>
    </citation>
    <scope>NUCLEOTIDE SEQUENCE [LARGE SCALE GENOMIC DNA]</scope>
    <source>
        <strain evidence="2 3">CCUG66934</strain>
    </source>
</reference>
<keyword evidence="1" id="KW-0472">Membrane</keyword>